<comment type="caution">
    <text evidence="5">The sequence shown here is derived from an EMBL/GenBank/DDBJ whole genome shotgun (WGS) entry which is preliminary data.</text>
</comment>
<reference evidence="5" key="1">
    <citation type="submission" date="2023-01" db="EMBL/GenBank/DDBJ databases">
        <title>Genome assembly of the deep-sea coral Lophelia pertusa.</title>
        <authorList>
            <person name="Herrera S."/>
            <person name="Cordes E."/>
        </authorList>
    </citation>
    <scope>NUCLEOTIDE SEQUENCE</scope>
    <source>
        <strain evidence="5">USNM1676648</strain>
        <tissue evidence="5">Polyp</tissue>
    </source>
</reference>
<feature type="domain" description="Mab-21-like nucleotidyltransferase" evidence="4">
    <location>
        <begin position="34"/>
        <end position="168"/>
    </location>
</feature>
<dbReference type="PANTHER" id="PTHR10656:SF42">
    <property type="entry name" value="CYCLIC GMP-AMP SYNTHASE-LIKE PROTEIN-RELATED"/>
    <property type="match status" value="1"/>
</dbReference>
<dbReference type="Proteomes" id="UP001163046">
    <property type="component" value="Unassembled WGS sequence"/>
</dbReference>
<evidence type="ECO:0000256" key="2">
    <source>
        <dbReference type="ARBA" id="ARBA00008307"/>
    </source>
</evidence>
<dbReference type="PANTHER" id="PTHR10656">
    <property type="entry name" value="CELL FATE DETERMINING PROTEIN MAB21-RELATED"/>
    <property type="match status" value="1"/>
</dbReference>
<evidence type="ECO:0000313" key="6">
    <source>
        <dbReference type="Proteomes" id="UP001163046"/>
    </source>
</evidence>
<feature type="region of interest" description="Disordered" evidence="3">
    <location>
        <begin position="197"/>
        <end position="241"/>
    </location>
</feature>
<name>A0A9X0CTV4_9CNID</name>
<proteinExistence type="inferred from homology"/>
<organism evidence="5 6">
    <name type="scientific">Desmophyllum pertusum</name>
    <dbReference type="NCBI Taxonomy" id="174260"/>
    <lineage>
        <taxon>Eukaryota</taxon>
        <taxon>Metazoa</taxon>
        <taxon>Cnidaria</taxon>
        <taxon>Anthozoa</taxon>
        <taxon>Hexacorallia</taxon>
        <taxon>Scleractinia</taxon>
        <taxon>Caryophylliina</taxon>
        <taxon>Caryophylliidae</taxon>
        <taxon>Desmophyllum</taxon>
    </lineage>
</organism>
<dbReference type="EMBL" id="MU826826">
    <property type="protein sequence ID" value="KAJ7375420.1"/>
    <property type="molecule type" value="Genomic_DNA"/>
</dbReference>
<sequence>MVKFSECFQEPTVASSPSMFCQLQIKPDLCLPDHEIMQYVDKDNSLRSSKLIFDFTDQLNEAILEKEIWEDISDLAPVSNCLTRANAAKIKLRWHGQVYRDLLINVDIVPALHFPNFWPPNGSKSALLNSQIKERGVHVVMAMHGESLKSTEKHFRLSFSLAETEIFQALPEQVRLSYILAKAVRSTYTCPEIVQRIETVQEQPSGSDDDVEDGDDDNDDDDNDDDGSGSEMMNMASQQRKPYPEELPSFFVPGANLLENNYNEEQHSDVFHGGLDFCPTDTDVHLTQDLYQESEDTMIDHLRKPFIKVLKGILQSHW</sequence>
<dbReference type="Pfam" id="PF03281">
    <property type="entry name" value="Mab-21"/>
    <property type="match status" value="1"/>
</dbReference>
<comment type="cofactor">
    <cofactor evidence="1">
        <name>Mg(2+)</name>
        <dbReference type="ChEBI" id="CHEBI:18420"/>
    </cofactor>
</comment>
<evidence type="ECO:0000259" key="4">
    <source>
        <dbReference type="Pfam" id="PF03281"/>
    </source>
</evidence>
<dbReference type="EC" id="2.3.2.26" evidence="5"/>
<gene>
    <name evidence="5" type="primary">HACE1_1</name>
    <name evidence="5" type="ORF">OS493_002184</name>
</gene>
<dbReference type="OrthoDB" id="6022754at2759"/>
<dbReference type="Gene3D" id="3.30.460.90">
    <property type="match status" value="1"/>
</dbReference>
<protein>
    <submittedName>
        <fullName evidence="5">E3 ubiquitin-protein ligase</fullName>
        <ecNumber evidence="5">2.3.2.26</ecNumber>
    </submittedName>
</protein>
<keyword evidence="5" id="KW-0012">Acyltransferase</keyword>
<evidence type="ECO:0000313" key="5">
    <source>
        <dbReference type="EMBL" id="KAJ7375420.1"/>
    </source>
</evidence>
<accession>A0A9X0CTV4</accession>
<keyword evidence="6" id="KW-1185">Reference proteome</keyword>
<dbReference type="AlphaFoldDB" id="A0A9X0CTV4"/>
<dbReference type="InterPro" id="IPR046903">
    <property type="entry name" value="Mab-21-like_nuc_Trfase"/>
</dbReference>
<evidence type="ECO:0000256" key="3">
    <source>
        <dbReference type="SAM" id="MobiDB-lite"/>
    </source>
</evidence>
<comment type="similarity">
    <text evidence="2">Belongs to the mab-21 family.</text>
</comment>
<keyword evidence="5" id="KW-0808">Transferase</keyword>
<feature type="compositionally biased region" description="Acidic residues" evidence="3">
    <location>
        <begin position="207"/>
        <end position="228"/>
    </location>
</feature>
<dbReference type="GO" id="GO:0061630">
    <property type="term" value="F:ubiquitin protein ligase activity"/>
    <property type="evidence" value="ECO:0007669"/>
    <property type="project" value="UniProtKB-EC"/>
</dbReference>
<evidence type="ECO:0000256" key="1">
    <source>
        <dbReference type="ARBA" id="ARBA00001946"/>
    </source>
</evidence>